<dbReference type="GO" id="GO:0008757">
    <property type="term" value="F:S-adenosylmethionine-dependent methyltransferase activity"/>
    <property type="evidence" value="ECO:0007669"/>
    <property type="project" value="InterPro"/>
</dbReference>
<dbReference type="Gene3D" id="3.40.50.2000">
    <property type="entry name" value="Glycogen Phosphorylase B"/>
    <property type="match status" value="2"/>
</dbReference>
<keyword evidence="3" id="KW-0808">Transferase</keyword>
<evidence type="ECO:0000313" key="3">
    <source>
        <dbReference type="EMBL" id="ABU56167.1"/>
    </source>
</evidence>
<dbReference type="SUPFAM" id="SSF53335">
    <property type="entry name" value="S-adenosyl-L-methionine-dependent methyltransferases"/>
    <property type="match status" value="1"/>
</dbReference>
<dbReference type="PANTHER" id="PTHR45947">
    <property type="entry name" value="SULFOQUINOVOSYL TRANSFERASE SQD2"/>
    <property type="match status" value="1"/>
</dbReference>
<dbReference type="RefSeq" id="WP_011997573.1">
    <property type="nucleotide sequence ID" value="NC_009767.1"/>
</dbReference>
<sequence>MHILVVLTYYYPHWTSLTVHAVRVAEHLAERGHTVTVLTTRHTLDLARDEMVNGVRVVRLWPIARFSRGMITPAFPWAVAQLIAEHDVVQIHTPLPEAPLVAALCRALGRPLLMTHHGDVVMPDSPAEKLVERAAFHILRFAATLADGITSYSEDYARHSPLLWSFRDKLTCIYPPVEFPEPDPVAAAAWKRDLGLEGKCLIGFAGRWVSEKGFDDLLRALPLIRAALPTAHLVFAGERNVVYDDFYRVCQPLIEAQQEHITFLGLIRDRRQLAQFYAMLDLFVLPSHTDMMALTQIEAMLCGTPVVATDIPGARVVVRETGFGRLAPPYNPPALAQVILETLRDRERYLPNPAGVRRIFNTQQTIDAYERLLDWLVRTRSRTNLAARASRRLVRSTLHVIAAAPVTATTTMLTSSAPHTVDAPRSGSLSNADRALLERLLRNEADMAYRRRAITLLDYLELHDGETVLDCGCGMGVYLMFMGRLRRLNLVGVDGDMERLRWAEREHVPASLSNVDIHRLPFADNSFDKVLMSEVLEHLTDDRGALREIFRILKPGGVLALSVPHANYPFWWDPINKTIEALGMRPIQSAGPIAGLWSNHWRLYRPETLRDVVSGAGFAIEALEEQTHYAFPFIHFIVYSIGKPLIEKNMLPRRFRDSADRFRGERNSGSLLNPINLGVRLFRLADARNDHLRGDEQTFVSIVLKARKPV</sequence>
<organism evidence="3 4">
    <name type="scientific">Roseiflexus castenholzii (strain DSM 13941 / HLO8)</name>
    <dbReference type="NCBI Taxonomy" id="383372"/>
    <lineage>
        <taxon>Bacteria</taxon>
        <taxon>Bacillati</taxon>
        <taxon>Chloroflexota</taxon>
        <taxon>Chloroflexia</taxon>
        <taxon>Chloroflexales</taxon>
        <taxon>Roseiflexineae</taxon>
        <taxon>Roseiflexaceae</taxon>
        <taxon>Roseiflexus</taxon>
    </lineage>
</organism>
<dbReference type="CDD" id="cd02440">
    <property type="entry name" value="AdoMet_MTases"/>
    <property type="match status" value="1"/>
</dbReference>
<dbReference type="eggNOG" id="COG0438">
    <property type="taxonomic scope" value="Bacteria"/>
</dbReference>
<gene>
    <name evidence="3" type="ordered locus">Rcas_0028</name>
</gene>
<feature type="domain" description="Methyltransferase type 11" evidence="1">
    <location>
        <begin position="469"/>
        <end position="560"/>
    </location>
</feature>
<dbReference type="Pfam" id="PF08241">
    <property type="entry name" value="Methyltransf_11"/>
    <property type="match status" value="1"/>
</dbReference>
<evidence type="ECO:0000259" key="1">
    <source>
        <dbReference type="Pfam" id="PF08241"/>
    </source>
</evidence>
<protein>
    <submittedName>
        <fullName evidence="3">Glycosyl transferase group 1</fullName>
    </submittedName>
</protein>
<dbReference type="GO" id="GO:0016757">
    <property type="term" value="F:glycosyltransferase activity"/>
    <property type="evidence" value="ECO:0007669"/>
    <property type="project" value="TreeGrafter"/>
</dbReference>
<feature type="domain" description="Glycosyltransferase subfamily 4-like N-terminal" evidence="2">
    <location>
        <begin position="18"/>
        <end position="177"/>
    </location>
</feature>
<name>A7NFE5_ROSCS</name>
<dbReference type="CAZy" id="GT4">
    <property type="family name" value="Glycosyltransferase Family 4"/>
</dbReference>
<accession>A7NFE5</accession>
<dbReference type="Proteomes" id="UP000000263">
    <property type="component" value="Chromosome"/>
</dbReference>
<dbReference type="Pfam" id="PF13439">
    <property type="entry name" value="Glyco_transf_4"/>
    <property type="match status" value="1"/>
</dbReference>
<dbReference type="HOGENOM" id="CLU_388236_0_0_0"/>
<dbReference type="OrthoDB" id="9811902at2"/>
<evidence type="ECO:0000259" key="2">
    <source>
        <dbReference type="Pfam" id="PF13439"/>
    </source>
</evidence>
<dbReference type="CDD" id="cd03801">
    <property type="entry name" value="GT4_PimA-like"/>
    <property type="match status" value="1"/>
</dbReference>
<dbReference type="KEGG" id="rca:Rcas_0028"/>
<evidence type="ECO:0000313" key="4">
    <source>
        <dbReference type="Proteomes" id="UP000000263"/>
    </source>
</evidence>
<dbReference type="InterPro" id="IPR029063">
    <property type="entry name" value="SAM-dependent_MTases_sf"/>
</dbReference>
<dbReference type="PANTHER" id="PTHR45947:SF3">
    <property type="entry name" value="SULFOQUINOVOSYL TRANSFERASE SQD2"/>
    <property type="match status" value="1"/>
</dbReference>
<keyword evidence="4" id="KW-1185">Reference proteome</keyword>
<proteinExistence type="predicted"/>
<dbReference type="eggNOG" id="COG2226">
    <property type="taxonomic scope" value="Bacteria"/>
</dbReference>
<dbReference type="Pfam" id="PF13692">
    <property type="entry name" value="Glyco_trans_1_4"/>
    <property type="match status" value="1"/>
</dbReference>
<dbReference type="InterPro" id="IPR050194">
    <property type="entry name" value="Glycosyltransferase_grp1"/>
</dbReference>
<dbReference type="InterPro" id="IPR013216">
    <property type="entry name" value="Methyltransf_11"/>
</dbReference>
<dbReference type="EMBL" id="CP000804">
    <property type="protein sequence ID" value="ABU56167.1"/>
    <property type="molecule type" value="Genomic_DNA"/>
</dbReference>
<dbReference type="STRING" id="383372.Rcas_0028"/>
<dbReference type="SUPFAM" id="SSF53756">
    <property type="entry name" value="UDP-Glycosyltransferase/glycogen phosphorylase"/>
    <property type="match status" value="1"/>
</dbReference>
<dbReference type="InterPro" id="IPR028098">
    <property type="entry name" value="Glyco_trans_4-like_N"/>
</dbReference>
<dbReference type="AlphaFoldDB" id="A7NFE5"/>
<dbReference type="Gene3D" id="3.40.50.150">
    <property type="entry name" value="Vaccinia Virus protein VP39"/>
    <property type="match status" value="1"/>
</dbReference>
<reference evidence="3 4" key="1">
    <citation type="submission" date="2007-08" db="EMBL/GenBank/DDBJ databases">
        <title>Complete sequence of Roseiflexus castenholzii DSM 13941.</title>
        <authorList>
            <consortium name="US DOE Joint Genome Institute"/>
            <person name="Copeland A."/>
            <person name="Lucas S."/>
            <person name="Lapidus A."/>
            <person name="Barry K."/>
            <person name="Glavina del Rio T."/>
            <person name="Dalin E."/>
            <person name="Tice H."/>
            <person name="Pitluck S."/>
            <person name="Thompson L.S."/>
            <person name="Brettin T."/>
            <person name="Bruce D."/>
            <person name="Detter J.C."/>
            <person name="Han C."/>
            <person name="Tapia R."/>
            <person name="Schmutz J."/>
            <person name="Larimer F."/>
            <person name="Land M."/>
            <person name="Hauser L."/>
            <person name="Kyrpides N."/>
            <person name="Mikhailova N."/>
            <person name="Bryant D.A."/>
            <person name="Hanada S."/>
            <person name="Tsukatani Y."/>
            <person name="Richardson P."/>
        </authorList>
    </citation>
    <scope>NUCLEOTIDE SEQUENCE [LARGE SCALE GENOMIC DNA]</scope>
    <source>
        <strain evidence="4">DSM 13941 / HLO8</strain>
    </source>
</reference>